<evidence type="ECO:0000313" key="12">
    <source>
        <dbReference type="EMBL" id="OMJ72769.1"/>
    </source>
</evidence>
<dbReference type="GO" id="GO:0030246">
    <property type="term" value="F:carbohydrate binding"/>
    <property type="evidence" value="ECO:0007669"/>
    <property type="project" value="InterPro"/>
</dbReference>
<dbReference type="Pfam" id="PF11721">
    <property type="entry name" value="Malectin"/>
    <property type="match status" value="1"/>
</dbReference>
<keyword evidence="3 10" id="KW-0812">Transmembrane</keyword>
<dbReference type="InterPro" id="IPR039155">
    <property type="entry name" value="MLEC"/>
</dbReference>
<name>A0A1R2B7L5_9CILI</name>
<evidence type="ECO:0000256" key="2">
    <source>
        <dbReference type="ARBA" id="ARBA00009141"/>
    </source>
</evidence>
<dbReference type="PANTHER" id="PTHR13460">
    <property type="match status" value="1"/>
</dbReference>
<accession>A0A1R2B7L5</accession>
<dbReference type="Gene3D" id="2.60.120.430">
    <property type="entry name" value="Galactose-binding lectin"/>
    <property type="match status" value="1"/>
</dbReference>
<keyword evidence="8" id="KW-0325">Glycoprotein</keyword>
<comment type="similarity">
    <text evidence="2">Belongs to the malectin family.</text>
</comment>
<evidence type="ECO:0000313" key="13">
    <source>
        <dbReference type="Proteomes" id="UP000187209"/>
    </source>
</evidence>
<keyword evidence="4" id="KW-0732">Signal</keyword>
<evidence type="ECO:0000259" key="11">
    <source>
        <dbReference type="Pfam" id="PF11721"/>
    </source>
</evidence>
<dbReference type="GO" id="GO:0005789">
    <property type="term" value="C:endoplasmic reticulum membrane"/>
    <property type="evidence" value="ECO:0007669"/>
    <property type="project" value="UniProtKB-SubCell"/>
</dbReference>
<gene>
    <name evidence="12" type="ORF">SteCoe_28718</name>
</gene>
<evidence type="ECO:0000256" key="5">
    <source>
        <dbReference type="ARBA" id="ARBA00022824"/>
    </source>
</evidence>
<sequence length="286" mass="32915">MLTWLIPVVLALDPSKVKYAVNCGGPEITTSDDVIYFADNGYSSGITSDFGKSFQIKLTKYPEVYQTERYELKDFNYGIPLDEPGQYVLILKFSEVWFNQEQEKLFSVRIGDTVVVENLDIFEQVGKYAAYDEFIPFEFRDGNILIKGKEAKGCLKNNKLKIDFLKTDFDNPKINAIVLFKGKLEETNYYEQKRYIESLKRQIQEEINKDERGYRTDKVLDDEIDFENFESEEQNIFIEENQSLWSVLSSVPAMMIIAFVLVLGVAACIPTRVSNTPSVSSKPKRT</sequence>
<proteinExistence type="inferred from homology"/>
<evidence type="ECO:0000256" key="6">
    <source>
        <dbReference type="ARBA" id="ARBA00022989"/>
    </source>
</evidence>
<protein>
    <recommendedName>
        <fullName evidence="11">Malectin domain-containing protein</fullName>
    </recommendedName>
</protein>
<keyword evidence="5" id="KW-0256">Endoplasmic reticulum</keyword>
<evidence type="ECO:0000256" key="1">
    <source>
        <dbReference type="ARBA" id="ARBA00004115"/>
    </source>
</evidence>
<keyword evidence="6 10" id="KW-1133">Transmembrane helix</keyword>
<evidence type="ECO:0000256" key="8">
    <source>
        <dbReference type="ARBA" id="ARBA00023180"/>
    </source>
</evidence>
<organism evidence="12 13">
    <name type="scientific">Stentor coeruleus</name>
    <dbReference type="NCBI Taxonomy" id="5963"/>
    <lineage>
        <taxon>Eukaryota</taxon>
        <taxon>Sar</taxon>
        <taxon>Alveolata</taxon>
        <taxon>Ciliophora</taxon>
        <taxon>Postciliodesmatophora</taxon>
        <taxon>Heterotrichea</taxon>
        <taxon>Heterotrichida</taxon>
        <taxon>Stentoridae</taxon>
        <taxon>Stentor</taxon>
    </lineage>
</organism>
<keyword evidence="7 10" id="KW-0472">Membrane</keyword>
<feature type="transmembrane region" description="Helical" evidence="10">
    <location>
        <begin position="244"/>
        <end position="269"/>
    </location>
</feature>
<dbReference type="PANTHER" id="PTHR13460:SF0">
    <property type="entry name" value="MALECTIN"/>
    <property type="match status" value="1"/>
</dbReference>
<evidence type="ECO:0000256" key="7">
    <source>
        <dbReference type="ARBA" id="ARBA00023136"/>
    </source>
</evidence>
<evidence type="ECO:0000256" key="10">
    <source>
        <dbReference type="SAM" id="Phobius"/>
    </source>
</evidence>
<dbReference type="OrthoDB" id="303132at2759"/>
<keyword evidence="9" id="KW-0119">Carbohydrate metabolism</keyword>
<evidence type="ECO:0000256" key="4">
    <source>
        <dbReference type="ARBA" id="ARBA00022729"/>
    </source>
</evidence>
<comment type="subcellular location">
    <subcellularLocation>
        <location evidence="1">Endoplasmic reticulum membrane</location>
        <topology evidence="1">Single-pass type I membrane protein</topology>
    </subcellularLocation>
</comment>
<reference evidence="12 13" key="1">
    <citation type="submission" date="2016-11" db="EMBL/GenBank/DDBJ databases">
        <title>The macronuclear genome of Stentor coeruleus: a giant cell with tiny introns.</title>
        <authorList>
            <person name="Slabodnick M."/>
            <person name="Ruby J.G."/>
            <person name="Reiff S.B."/>
            <person name="Swart E.C."/>
            <person name="Gosai S."/>
            <person name="Prabakaran S."/>
            <person name="Witkowska E."/>
            <person name="Larue G.E."/>
            <person name="Fisher S."/>
            <person name="Freeman R.M."/>
            <person name="Gunawardena J."/>
            <person name="Chu W."/>
            <person name="Stover N.A."/>
            <person name="Gregory B.D."/>
            <person name="Nowacki M."/>
            <person name="Derisi J."/>
            <person name="Roy S.W."/>
            <person name="Marshall W.F."/>
            <person name="Sood P."/>
        </authorList>
    </citation>
    <scope>NUCLEOTIDE SEQUENCE [LARGE SCALE GENOMIC DNA]</scope>
    <source>
        <strain evidence="12">WM001</strain>
    </source>
</reference>
<comment type="caution">
    <text evidence="12">The sequence shown here is derived from an EMBL/GenBank/DDBJ whole genome shotgun (WGS) entry which is preliminary data.</text>
</comment>
<evidence type="ECO:0000256" key="3">
    <source>
        <dbReference type="ARBA" id="ARBA00022692"/>
    </source>
</evidence>
<dbReference type="EMBL" id="MPUH01000875">
    <property type="protein sequence ID" value="OMJ72769.1"/>
    <property type="molecule type" value="Genomic_DNA"/>
</dbReference>
<feature type="domain" description="Malectin" evidence="11">
    <location>
        <begin position="18"/>
        <end position="177"/>
    </location>
</feature>
<evidence type="ECO:0000256" key="9">
    <source>
        <dbReference type="ARBA" id="ARBA00023277"/>
    </source>
</evidence>
<dbReference type="AlphaFoldDB" id="A0A1R2B7L5"/>
<dbReference type="InterPro" id="IPR021720">
    <property type="entry name" value="Malectin_dom"/>
</dbReference>
<dbReference type="Proteomes" id="UP000187209">
    <property type="component" value="Unassembled WGS sequence"/>
</dbReference>
<keyword evidence="13" id="KW-1185">Reference proteome</keyword>